<accession>A0ACC2FRR3</accession>
<sequence length="106" mass="11122">MVKSARKRVTRSALYSALNGQTVCVDRETLGFLLVVGCWTPSSQLRVSPNPDLSEETLAAGGQGCQGNAEENLHVCHLGMPAGGVTVEMAVGRLPVAERKAAIEAS</sequence>
<gene>
    <name evidence="1" type="ORF">DPEC_G00261120</name>
</gene>
<proteinExistence type="predicted"/>
<reference evidence="1" key="1">
    <citation type="submission" date="2021-05" db="EMBL/GenBank/DDBJ databases">
        <authorList>
            <person name="Pan Q."/>
            <person name="Jouanno E."/>
            <person name="Zahm M."/>
            <person name="Klopp C."/>
            <person name="Cabau C."/>
            <person name="Louis A."/>
            <person name="Berthelot C."/>
            <person name="Parey E."/>
            <person name="Roest Crollius H."/>
            <person name="Montfort J."/>
            <person name="Robinson-Rechavi M."/>
            <person name="Bouchez O."/>
            <person name="Lampietro C."/>
            <person name="Lopez Roques C."/>
            <person name="Donnadieu C."/>
            <person name="Postlethwait J."/>
            <person name="Bobe J."/>
            <person name="Dillon D."/>
            <person name="Chandos A."/>
            <person name="von Hippel F."/>
            <person name="Guiguen Y."/>
        </authorList>
    </citation>
    <scope>NUCLEOTIDE SEQUENCE</scope>
    <source>
        <strain evidence="1">YG-Jan2019</strain>
    </source>
</reference>
<organism evidence="1 2">
    <name type="scientific">Dallia pectoralis</name>
    <name type="common">Alaska blackfish</name>
    <dbReference type="NCBI Taxonomy" id="75939"/>
    <lineage>
        <taxon>Eukaryota</taxon>
        <taxon>Metazoa</taxon>
        <taxon>Chordata</taxon>
        <taxon>Craniata</taxon>
        <taxon>Vertebrata</taxon>
        <taxon>Euteleostomi</taxon>
        <taxon>Actinopterygii</taxon>
        <taxon>Neopterygii</taxon>
        <taxon>Teleostei</taxon>
        <taxon>Protacanthopterygii</taxon>
        <taxon>Esociformes</taxon>
        <taxon>Umbridae</taxon>
        <taxon>Dallia</taxon>
    </lineage>
</organism>
<name>A0ACC2FRR3_DALPE</name>
<evidence type="ECO:0000313" key="2">
    <source>
        <dbReference type="Proteomes" id="UP001157502"/>
    </source>
</evidence>
<keyword evidence="2" id="KW-1185">Reference proteome</keyword>
<protein>
    <submittedName>
        <fullName evidence="1">Uncharacterized protein</fullName>
    </submittedName>
</protein>
<dbReference type="EMBL" id="CM055750">
    <property type="protein sequence ID" value="KAJ7993972.1"/>
    <property type="molecule type" value="Genomic_DNA"/>
</dbReference>
<dbReference type="Proteomes" id="UP001157502">
    <property type="component" value="Chromosome 23"/>
</dbReference>
<evidence type="ECO:0000313" key="1">
    <source>
        <dbReference type="EMBL" id="KAJ7993972.1"/>
    </source>
</evidence>
<comment type="caution">
    <text evidence="1">The sequence shown here is derived from an EMBL/GenBank/DDBJ whole genome shotgun (WGS) entry which is preliminary data.</text>
</comment>